<dbReference type="Proteomes" id="UP001651158">
    <property type="component" value="Unassembled WGS sequence"/>
</dbReference>
<accession>A0ABR4QLP6</accession>
<keyword evidence="2" id="KW-1185">Reference proteome</keyword>
<comment type="caution">
    <text evidence="1">The sequence shown here is derived from an EMBL/GenBank/DDBJ whole genome shotgun (WGS) entry which is preliminary data.</text>
</comment>
<proteinExistence type="predicted"/>
<reference evidence="1 2" key="1">
    <citation type="journal article" date="2022" name="Front. Cell. Infect. Microbiol.">
        <title>The Genomes of Two Strains of Taenia crassiceps the Animal Model for the Study of Human Cysticercosis.</title>
        <authorList>
            <person name="Bobes R.J."/>
            <person name="Estrada K."/>
            <person name="Rios-Valencia D.G."/>
            <person name="Calderon-Gallegos A."/>
            <person name="de la Torre P."/>
            <person name="Carrero J.C."/>
            <person name="Sanchez-Flores A."/>
            <person name="Laclette J.P."/>
        </authorList>
    </citation>
    <scope>NUCLEOTIDE SEQUENCE [LARGE SCALE GENOMIC DNA]</scope>
    <source>
        <strain evidence="1">WFUcys</strain>
    </source>
</reference>
<organism evidence="1 2">
    <name type="scientific">Taenia crassiceps</name>
    <dbReference type="NCBI Taxonomy" id="6207"/>
    <lineage>
        <taxon>Eukaryota</taxon>
        <taxon>Metazoa</taxon>
        <taxon>Spiralia</taxon>
        <taxon>Lophotrochozoa</taxon>
        <taxon>Platyhelminthes</taxon>
        <taxon>Cestoda</taxon>
        <taxon>Eucestoda</taxon>
        <taxon>Cyclophyllidea</taxon>
        <taxon>Taeniidae</taxon>
        <taxon>Taenia</taxon>
    </lineage>
</organism>
<dbReference type="EMBL" id="JAKROA010000002">
    <property type="protein sequence ID" value="KAL5110320.1"/>
    <property type="molecule type" value="Genomic_DNA"/>
</dbReference>
<name>A0ABR4QLP6_9CEST</name>
<protein>
    <submittedName>
        <fullName evidence="1">Uncharacterized protein</fullName>
    </submittedName>
</protein>
<sequence length="80" mass="9121">MPIEILFDYPQCGGLGRMMKSNIHYIRPNASLKRAAFAKESMDSNQAPFSKLAGEFRALKMRFWHFSDDDEAAIMAEMMG</sequence>
<gene>
    <name evidence="1" type="ORF">TcWFU_004890</name>
</gene>
<evidence type="ECO:0000313" key="2">
    <source>
        <dbReference type="Proteomes" id="UP001651158"/>
    </source>
</evidence>
<evidence type="ECO:0000313" key="1">
    <source>
        <dbReference type="EMBL" id="KAL5110320.1"/>
    </source>
</evidence>